<protein>
    <recommendedName>
        <fullName evidence="3">CpXC domain-containing protein</fullName>
    </recommendedName>
</protein>
<gene>
    <name evidence="1" type="ORF">ACFSCZ_11800</name>
</gene>
<dbReference type="RefSeq" id="WP_380774134.1">
    <property type="nucleotide sequence ID" value="NZ_JBHUEO010000032.1"/>
</dbReference>
<evidence type="ECO:0008006" key="3">
    <source>
        <dbReference type="Google" id="ProtNLM"/>
    </source>
</evidence>
<evidence type="ECO:0000313" key="2">
    <source>
        <dbReference type="Proteomes" id="UP001597301"/>
    </source>
</evidence>
<evidence type="ECO:0000313" key="1">
    <source>
        <dbReference type="EMBL" id="MFD1707411.1"/>
    </source>
</evidence>
<organism evidence="1 2">
    <name type="scientific">Siminovitchia sediminis</name>
    <dbReference type="NCBI Taxonomy" id="1274353"/>
    <lineage>
        <taxon>Bacteria</taxon>
        <taxon>Bacillati</taxon>
        <taxon>Bacillota</taxon>
        <taxon>Bacilli</taxon>
        <taxon>Bacillales</taxon>
        <taxon>Bacillaceae</taxon>
        <taxon>Siminovitchia</taxon>
    </lineage>
</organism>
<keyword evidence="2" id="KW-1185">Reference proteome</keyword>
<comment type="caution">
    <text evidence="1">The sequence shown here is derived from an EMBL/GenBank/DDBJ whole genome shotgun (WGS) entry which is preliminary data.</text>
</comment>
<proteinExistence type="predicted"/>
<dbReference type="Proteomes" id="UP001597301">
    <property type="component" value="Unassembled WGS sequence"/>
</dbReference>
<accession>A0ABW4KKV3</accession>
<name>A0ABW4KKV3_9BACI</name>
<reference evidence="2" key="1">
    <citation type="journal article" date="2019" name="Int. J. Syst. Evol. Microbiol.">
        <title>The Global Catalogue of Microorganisms (GCM) 10K type strain sequencing project: providing services to taxonomists for standard genome sequencing and annotation.</title>
        <authorList>
            <consortium name="The Broad Institute Genomics Platform"/>
            <consortium name="The Broad Institute Genome Sequencing Center for Infectious Disease"/>
            <person name="Wu L."/>
            <person name="Ma J."/>
        </authorList>
    </citation>
    <scope>NUCLEOTIDE SEQUENCE [LARGE SCALE GENOMIC DNA]</scope>
    <source>
        <strain evidence="2">CGMCC 1.12295</strain>
    </source>
</reference>
<sequence length="165" mass="18495">MKSKIVVGCKTCEKNLLKKHFFTSPGLSGPYLPFPVQTAFEAKDLPDLMLGFTCDFCGRELPITTKMLKFAATFLDKRFHIHVINRSIFISNGELSITIPIGQSIESIEDYLGGFHDANAPEMLPTEKDIQLIQEAVQDFDPAKWHFTLKSEHTENAAAGYDPMV</sequence>
<dbReference type="EMBL" id="JBHUEO010000032">
    <property type="protein sequence ID" value="MFD1707411.1"/>
    <property type="molecule type" value="Genomic_DNA"/>
</dbReference>